<reference evidence="1 2" key="1">
    <citation type="submission" date="2019-08" db="EMBL/GenBank/DDBJ databases">
        <title>Deep-cultivation of Planctomycetes and their phenomic and genomic characterization uncovers novel biology.</title>
        <authorList>
            <person name="Wiegand S."/>
            <person name="Jogler M."/>
            <person name="Boedeker C."/>
            <person name="Pinto D."/>
            <person name="Vollmers J."/>
            <person name="Rivas-Marin E."/>
            <person name="Kohn T."/>
            <person name="Peeters S.H."/>
            <person name="Heuer A."/>
            <person name="Rast P."/>
            <person name="Oberbeckmann S."/>
            <person name="Bunk B."/>
            <person name="Jeske O."/>
            <person name="Meyerdierks A."/>
            <person name="Storesund J.E."/>
            <person name="Kallscheuer N."/>
            <person name="Luecker S."/>
            <person name="Lage O.M."/>
            <person name="Pohl T."/>
            <person name="Merkel B.J."/>
            <person name="Hornburger P."/>
            <person name="Mueller R.-W."/>
            <person name="Bruemmer F."/>
            <person name="Labrenz M."/>
            <person name="Spormann A.M."/>
            <person name="Op Den Camp H."/>
            <person name="Overmann J."/>
            <person name="Amann R."/>
            <person name="Jetten M.S.M."/>
            <person name="Mascher T."/>
            <person name="Medema M.H."/>
            <person name="Devos D.P."/>
            <person name="Kaster A.-K."/>
            <person name="Ovreas L."/>
            <person name="Rohde M."/>
            <person name="Galperin M.Y."/>
            <person name="Jogler C."/>
        </authorList>
    </citation>
    <scope>NUCLEOTIDE SEQUENCE [LARGE SCALE GENOMIC DNA]</scope>
    <source>
        <strain evidence="1 2">LF1</strain>
    </source>
</reference>
<evidence type="ECO:0000313" key="2">
    <source>
        <dbReference type="Proteomes" id="UP000322699"/>
    </source>
</evidence>
<keyword evidence="2" id="KW-1185">Reference proteome</keyword>
<accession>A0A5B1CH74</accession>
<name>A0A5B1CH74_9BACT</name>
<dbReference type="AlphaFoldDB" id="A0A5B1CH74"/>
<protein>
    <submittedName>
        <fullName evidence="1">Uncharacterized protein</fullName>
    </submittedName>
</protein>
<comment type="caution">
    <text evidence="1">The sequence shown here is derived from an EMBL/GenBank/DDBJ whole genome shotgun (WGS) entry which is preliminary data.</text>
</comment>
<gene>
    <name evidence="1" type="ORF">LF1_24430</name>
</gene>
<dbReference type="EMBL" id="VRLW01000001">
    <property type="protein sequence ID" value="KAA1259906.1"/>
    <property type="molecule type" value="Genomic_DNA"/>
</dbReference>
<organism evidence="1 2">
    <name type="scientific">Rubripirellula obstinata</name>
    <dbReference type="NCBI Taxonomy" id="406547"/>
    <lineage>
        <taxon>Bacteria</taxon>
        <taxon>Pseudomonadati</taxon>
        <taxon>Planctomycetota</taxon>
        <taxon>Planctomycetia</taxon>
        <taxon>Pirellulales</taxon>
        <taxon>Pirellulaceae</taxon>
        <taxon>Rubripirellula</taxon>
    </lineage>
</organism>
<dbReference type="Proteomes" id="UP000322699">
    <property type="component" value="Unassembled WGS sequence"/>
</dbReference>
<proteinExistence type="predicted"/>
<evidence type="ECO:0000313" key="1">
    <source>
        <dbReference type="EMBL" id="KAA1259906.1"/>
    </source>
</evidence>
<sequence length="114" mass="13212">MGQTSLFRADQKLGMTHLFSPRARSMAPWAVVTQNSAQGAKLLRETNGSNLFVLRWVTHRESIWSNLIFDRHETKNFDPIDLFYARSKSIREEVFNRLIFNAAERYPPKASRLG</sequence>